<keyword evidence="9" id="KW-0695">RNA-directed DNA polymerase</keyword>
<dbReference type="InterPro" id="IPR012337">
    <property type="entry name" value="RNaseH-like_sf"/>
</dbReference>
<dbReference type="InterPro" id="IPR023780">
    <property type="entry name" value="Chromo_domain"/>
</dbReference>
<dbReference type="GO" id="GO:0003723">
    <property type="term" value="F:RNA binding"/>
    <property type="evidence" value="ECO:0007669"/>
    <property type="project" value="UniProtKB-KW"/>
</dbReference>
<organism evidence="15 16">
    <name type="scientific">Trichophyton equinum (strain ATCC MYA-4606 / CBS 127.97)</name>
    <name type="common">Horse ringworm fungus</name>
    <dbReference type="NCBI Taxonomy" id="559882"/>
    <lineage>
        <taxon>Eukaryota</taxon>
        <taxon>Fungi</taxon>
        <taxon>Dikarya</taxon>
        <taxon>Ascomycota</taxon>
        <taxon>Pezizomycotina</taxon>
        <taxon>Eurotiomycetes</taxon>
        <taxon>Eurotiomycetidae</taxon>
        <taxon>Onygenales</taxon>
        <taxon>Arthrodermataceae</taxon>
        <taxon>Trichophyton</taxon>
    </lineage>
</organism>
<dbReference type="Gene3D" id="2.40.50.40">
    <property type="match status" value="1"/>
</dbReference>
<evidence type="ECO:0000256" key="11">
    <source>
        <dbReference type="ARBA" id="ARBA00023125"/>
    </source>
</evidence>
<dbReference type="VEuPathDB" id="FungiDB:TEQG_08798"/>
<dbReference type="EMBL" id="DS995778">
    <property type="protein sequence ID" value="EGE08378.1"/>
    <property type="molecule type" value="Genomic_DNA"/>
</dbReference>
<dbReference type="PROSITE" id="PS50013">
    <property type="entry name" value="CHROMO_2"/>
    <property type="match status" value="1"/>
</dbReference>
<keyword evidence="10" id="KW-0808">Transferase</keyword>
<proteinExistence type="predicted"/>
<dbReference type="InterPro" id="IPR041588">
    <property type="entry name" value="Integrase_H2C2"/>
</dbReference>
<dbReference type="Gene3D" id="3.30.420.10">
    <property type="entry name" value="Ribonuclease H-like superfamily/Ribonuclease H"/>
    <property type="match status" value="2"/>
</dbReference>
<dbReference type="SUPFAM" id="SSF54160">
    <property type="entry name" value="Chromo domain-like"/>
    <property type="match status" value="1"/>
</dbReference>
<evidence type="ECO:0000313" key="16">
    <source>
        <dbReference type="Proteomes" id="UP000009169"/>
    </source>
</evidence>
<dbReference type="GO" id="GO:0006338">
    <property type="term" value="P:chromatin remodeling"/>
    <property type="evidence" value="ECO:0007669"/>
    <property type="project" value="UniProtKB-ARBA"/>
</dbReference>
<evidence type="ECO:0000256" key="5">
    <source>
        <dbReference type="ARBA" id="ARBA00022801"/>
    </source>
</evidence>
<dbReference type="InterPro" id="IPR050951">
    <property type="entry name" value="Retrovirus_Pol_polyprotein"/>
</dbReference>
<dbReference type="AlphaFoldDB" id="F2Q2L0"/>
<dbReference type="PANTHER" id="PTHR37984:SF5">
    <property type="entry name" value="PROTEIN NYNRIN-LIKE"/>
    <property type="match status" value="1"/>
</dbReference>
<protein>
    <recommendedName>
        <fullName evidence="17">Chromo domain-containing protein</fullName>
    </recommendedName>
</protein>
<evidence type="ECO:0000259" key="14">
    <source>
        <dbReference type="PROSITE" id="PS50994"/>
    </source>
</evidence>
<accession>F2Q2L0</accession>
<keyword evidence="10" id="KW-0548">Nucleotidyltransferase</keyword>
<evidence type="ECO:0000256" key="10">
    <source>
        <dbReference type="ARBA" id="ARBA00022932"/>
    </source>
</evidence>
<keyword evidence="10" id="KW-0239">DNA-directed DNA polymerase</keyword>
<evidence type="ECO:0000259" key="13">
    <source>
        <dbReference type="PROSITE" id="PS50013"/>
    </source>
</evidence>
<name>F2Q2L0_TRIEC</name>
<reference evidence="16" key="1">
    <citation type="journal article" date="2012" name="MBio">
        <title>Comparative genome analysis of Trichophyton rubrum and related dermatophytes reveals candidate genes involved in infection.</title>
        <authorList>
            <person name="Martinez D.A."/>
            <person name="Oliver B.G."/>
            <person name="Graeser Y."/>
            <person name="Goldberg J.M."/>
            <person name="Li W."/>
            <person name="Martinez-Rossi N.M."/>
            <person name="Monod M."/>
            <person name="Shelest E."/>
            <person name="Barton R.C."/>
            <person name="Birch E."/>
            <person name="Brakhage A.A."/>
            <person name="Chen Z."/>
            <person name="Gurr S.J."/>
            <person name="Heiman D."/>
            <person name="Heitman J."/>
            <person name="Kosti I."/>
            <person name="Rossi A."/>
            <person name="Saif S."/>
            <person name="Samalova M."/>
            <person name="Saunders C.W."/>
            <person name="Shea T."/>
            <person name="Summerbell R.C."/>
            <person name="Xu J."/>
            <person name="Young S."/>
            <person name="Zeng Q."/>
            <person name="Birren B.W."/>
            <person name="Cuomo C.A."/>
            <person name="White T.C."/>
        </authorList>
    </citation>
    <scope>NUCLEOTIDE SEQUENCE [LARGE SCALE GENOMIC DNA]</scope>
    <source>
        <strain evidence="16">ATCC MYA-4606 / CBS 127.97</strain>
    </source>
</reference>
<dbReference type="Gene3D" id="1.10.340.70">
    <property type="match status" value="1"/>
</dbReference>
<dbReference type="Proteomes" id="UP000009169">
    <property type="component" value="Unassembled WGS sequence"/>
</dbReference>
<keyword evidence="11" id="KW-0238">DNA-binding</keyword>
<dbReference type="SMART" id="SM00298">
    <property type="entry name" value="CHROMO"/>
    <property type="match status" value="1"/>
</dbReference>
<evidence type="ECO:0000256" key="2">
    <source>
        <dbReference type="ARBA" id="ARBA00022670"/>
    </source>
</evidence>
<dbReference type="GO" id="GO:0006310">
    <property type="term" value="P:DNA recombination"/>
    <property type="evidence" value="ECO:0007669"/>
    <property type="project" value="UniProtKB-KW"/>
</dbReference>
<comment type="subunit">
    <text evidence="1">Component of the NuA4 histone acetyltransferase complex.</text>
</comment>
<evidence type="ECO:0000256" key="4">
    <source>
        <dbReference type="ARBA" id="ARBA00022750"/>
    </source>
</evidence>
<keyword evidence="8" id="KW-0229">DNA integration</keyword>
<keyword evidence="16" id="KW-1185">Reference proteome</keyword>
<dbReference type="GO" id="GO:0005634">
    <property type="term" value="C:nucleus"/>
    <property type="evidence" value="ECO:0007669"/>
    <property type="project" value="UniProtKB-ARBA"/>
</dbReference>
<dbReference type="InterPro" id="IPR001584">
    <property type="entry name" value="Integrase_cat-core"/>
</dbReference>
<dbReference type="GO" id="GO:0006508">
    <property type="term" value="P:proteolysis"/>
    <property type="evidence" value="ECO:0007669"/>
    <property type="project" value="UniProtKB-KW"/>
</dbReference>
<feature type="domain" description="Integrase catalytic" evidence="14">
    <location>
        <begin position="78"/>
        <end position="280"/>
    </location>
</feature>
<dbReference type="PROSITE" id="PS50994">
    <property type="entry name" value="INTEGRASE"/>
    <property type="match status" value="1"/>
</dbReference>
<dbReference type="GO" id="GO:0003887">
    <property type="term" value="F:DNA-directed DNA polymerase activity"/>
    <property type="evidence" value="ECO:0007669"/>
    <property type="project" value="UniProtKB-KW"/>
</dbReference>
<dbReference type="Pfam" id="PF24626">
    <property type="entry name" value="SH3_Tf2-1"/>
    <property type="match status" value="1"/>
</dbReference>
<dbReference type="InterPro" id="IPR056924">
    <property type="entry name" value="SH3_Tf2-1"/>
</dbReference>
<dbReference type="eggNOG" id="KOG0017">
    <property type="taxonomic scope" value="Eukaryota"/>
</dbReference>
<dbReference type="GO" id="GO:0003677">
    <property type="term" value="F:DNA binding"/>
    <property type="evidence" value="ECO:0007669"/>
    <property type="project" value="UniProtKB-KW"/>
</dbReference>
<sequence>MALESLLILCSGGSKIRTLIRQNGDYFGVKKTIEAIKSKYYWHGLLADVSNYVSTCDVCQRVKARRHKEHGELGTIPLPSKPFETITLDFITGLLLSRSEGNTFNALLVIVDILTKFALYIPCTKDVKAEGLGYLIFKNVISLFGMPANLVTDRDRAPEPNYRALPKDDWVSWLPMAQFVYNQSQHSSTGEAPAVALMGYKPELQINMSSKPPRLPLVIEAAEHKARDDQKKYYDRNHLPVSFDVGDWVLLNGKNLKMVRPARKLDHKYLGPFQVLEKWGSQAYKLKLTPAYNKIHPVFHVSLLEKYKQREGKTPPPGPELVDGEEEWLIDEILEKKVNKNGKVLGYRVRWKGWGPSEDTLEPLEHIQDTEAFEIFQEKEAERIAKAPTRKKRR</sequence>
<feature type="domain" description="Chromo" evidence="13">
    <location>
        <begin position="328"/>
        <end position="388"/>
    </location>
</feature>
<dbReference type="InterPro" id="IPR036397">
    <property type="entry name" value="RNaseH_sf"/>
</dbReference>
<keyword evidence="7" id="KW-0694">RNA-binding</keyword>
<keyword evidence="6" id="KW-0460">Magnesium</keyword>
<dbReference type="CDD" id="cd00024">
    <property type="entry name" value="CD_CSD"/>
    <property type="match status" value="1"/>
</dbReference>
<evidence type="ECO:0000256" key="8">
    <source>
        <dbReference type="ARBA" id="ARBA00022908"/>
    </source>
</evidence>
<dbReference type="PANTHER" id="PTHR37984">
    <property type="entry name" value="PROTEIN CBG26694"/>
    <property type="match status" value="1"/>
</dbReference>
<gene>
    <name evidence="15" type="ORF">TEQG_08798</name>
</gene>
<keyword evidence="3" id="KW-0479">Metal-binding</keyword>
<dbReference type="HOGENOM" id="CLU_000384_6_12_1"/>
<evidence type="ECO:0000256" key="1">
    <source>
        <dbReference type="ARBA" id="ARBA00011353"/>
    </source>
</evidence>
<evidence type="ECO:0000256" key="6">
    <source>
        <dbReference type="ARBA" id="ARBA00022842"/>
    </source>
</evidence>
<dbReference type="Pfam" id="PF17921">
    <property type="entry name" value="Integrase_H2C2"/>
    <property type="match status" value="1"/>
</dbReference>
<dbReference type="GO" id="GO:0046872">
    <property type="term" value="F:metal ion binding"/>
    <property type="evidence" value="ECO:0007669"/>
    <property type="project" value="UniProtKB-KW"/>
</dbReference>
<evidence type="ECO:0000256" key="9">
    <source>
        <dbReference type="ARBA" id="ARBA00022918"/>
    </source>
</evidence>
<evidence type="ECO:0000256" key="3">
    <source>
        <dbReference type="ARBA" id="ARBA00022723"/>
    </source>
</evidence>
<dbReference type="InterPro" id="IPR000953">
    <property type="entry name" value="Chromo/chromo_shadow_dom"/>
</dbReference>
<keyword evidence="12" id="KW-0233">DNA recombination</keyword>
<evidence type="ECO:0000313" key="15">
    <source>
        <dbReference type="EMBL" id="EGE08378.1"/>
    </source>
</evidence>
<dbReference type="InterPro" id="IPR016197">
    <property type="entry name" value="Chromo-like_dom_sf"/>
</dbReference>
<keyword evidence="2" id="KW-0645">Protease</keyword>
<dbReference type="SUPFAM" id="SSF53098">
    <property type="entry name" value="Ribonuclease H-like"/>
    <property type="match status" value="1"/>
</dbReference>
<evidence type="ECO:0000256" key="12">
    <source>
        <dbReference type="ARBA" id="ARBA00023172"/>
    </source>
</evidence>
<dbReference type="Pfam" id="PF00385">
    <property type="entry name" value="Chromo"/>
    <property type="match status" value="1"/>
</dbReference>
<dbReference type="GO" id="GO:0003964">
    <property type="term" value="F:RNA-directed DNA polymerase activity"/>
    <property type="evidence" value="ECO:0007669"/>
    <property type="project" value="UniProtKB-KW"/>
</dbReference>
<evidence type="ECO:0000256" key="7">
    <source>
        <dbReference type="ARBA" id="ARBA00022884"/>
    </source>
</evidence>
<dbReference type="GO" id="GO:0004190">
    <property type="term" value="F:aspartic-type endopeptidase activity"/>
    <property type="evidence" value="ECO:0007669"/>
    <property type="project" value="UniProtKB-KW"/>
</dbReference>
<evidence type="ECO:0008006" key="17">
    <source>
        <dbReference type="Google" id="ProtNLM"/>
    </source>
</evidence>
<keyword evidence="5" id="KW-0378">Hydrolase</keyword>
<keyword evidence="4" id="KW-0064">Aspartyl protease</keyword>
<dbReference type="GO" id="GO:0015074">
    <property type="term" value="P:DNA integration"/>
    <property type="evidence" value="ECO:0007669"/>
    <property type="project" value="UniProtKB-KW"/>
</dbReference>